<dbReference type="EMBL" id="BAAAZX010000002">
    <property type="protein sequence ID" value="GAA3981406.1"/>
    <property type="molecule type" value="Genomic_DNA"/>
</dbReference>
<protein>
    <recommendedName>
        <fullName evidence="4">Integral membrane protein</fullName>
    </recommendedName>
</protein>
<keyword evidence="1" id="KW-0812">Transmembrane</keyword>
<sequence length="265" mass="27891">MAVRTGERAGMDRSGKAWLRVVAWALLGLVLLGGSAAASIAVPGLVADEKAFLDAQPCDSGEGAGGGTADCLRTIRGTVLSAEEVKSDKVRVFRVRLRPPVPAPADQPIDVDRHSELSELVKPGDEVEVTTWRYVLVAVGHDGVSETLPGLPDENPTMFVGLSLAGVWLAVLAFFAAFGTARRARRAAAGRPFAPRLPFGPFKCAAVVAAPLVVAFFAGSVWDAWTGVVMTVVIWALTAVPATILALRWDRDEPSTSPAAVRVDA</sequence>
<name>A0ABP7QF35_9ACTN</name>
<feature type="transmembrane region" description="Helical" evidence="1">
    <location>
        <begin position="202"/>
        <end position="222"/>
    </location>
</feature>
<feature type="transmembrane region" description="Helical" evidence="1">
    <location>
        <begin position="228"/>
        <end position="247"/>
    </location>
</feature>
<proteinExistence type="predicted"/>
<keyword evidence="1" id="KW-1133">Transmembrane helix</keyword>
<evidence type="ECO:0000313" key="2">
    <source>
        <dbReference type="EMBL" id="GAA3981406.1"/>
    </source>
</evidence>
<organism evidence="2 3">
    <name type="scientific">Streptomyces plumbiresistens</name>
    <dbReference type="NCBI Taxonomy" id="511811"/>
    <lineage>
        <taxon>Bacteria</taxon>
        <taxon>Bacillati</taxon>
        <taxon>Actinomycetota</taxon>
        <taxon>Actinomycetes</taxon>
        <taxon>Kitasatosporales</taxon>
        <taxon>Streptomycetaceae</taxon>
        <taxon>Streptomyces</taxon>
    </lineage>
</organism>
<comment type="caution">
    <text evidence="2">The sequence shown here is derived from an EMBL/GenBank/DDBJ whole genome shotgun (WGS) entry which is preliminary data.</text>
</comment>
<evidence type="ECO:0000256" key="1">
    <source>
        <dbReference type="SAM" id="Phobius"/>
    </source>
</evidence>
<feature type="transmembrane region" description="Helical" evidence="1">
    <location>
        <begin position="158"/>
        <end position="181"/>
    </location>
</feature>
<evidence type="ECO:0000313" key="3">
    <source>
        <dbReference type="Proteomes" id="UP001500456"/>
    </source>
</evidence>
<keyword evidence="3" id="KW-1185">Reference proteome</keyword>
<keyword evidence="1" id="KW-0472">Membrane</keyword>
<gene>
    <name evidence="2" type="ORF">GCM10022232_11960</name>
</gene>
<dbReference type="RefSeq" id="WP_345561568.1">
    <property type="nucleotide sequence ID" value="NZ_BAAAZX010000002.1"/>
</dbReference>
<reference evidence="3" key="1">
    <citation type="journal article" date="2019" name="Int. J. Syst. Evol. Microbiol.">
        <title>The Global Catalogue of Microorganisms (GCM) 10K type strain sequencing project: providing services to taxonomists for standard genome sequencing and annotation.</title>
        <authorList>
            <consortium name="The Broad Institute Genomics Platform"/>
            <consortium name="The Broad Institute Genome Sequencing Center for Infectious Disease"/>
            <person name="Wu L."/>
            <person name="Ma J."/>
        </authorList>
    </citation>
    <scope>NUCLEOTIDE SEQUENCE [LARGE SCALE GENOMIC DNA]</scope>
    <source>
        <strain evidence="3">JCM 16924</strain>
    </source>
</reference>
<dbReference type="Proteomes" id="UP001500456">
    <property type="component" value="Unassembled WGS sequence"/>
</dbReference>
<accession>A0ABP7QF35</accession>
<evidence type="ECO:0008006" key="4">
    <source>
        <dbReference type="Google" id="ProtNLM"/>
    </source>
</evidence>